<dbReference type="PANTHER" id="PTHR23534">
    <property type="entry name" value="MFS PERMEASE"/>
    <property type="match status" value="1"/>
</dbReference>
<evidence type="ECO:0000313" key="6">
    <source>
        <dbReference type="EMBL" id="MCW1932190.1"/>
    </source>
</evidence>
<feature type="transmembrane region" description="Helical" evidence="4">
    <location>
        <begin position="285"/>
        <end position="304"/>
    </location>
</feature>
<reference evidence="6 7" key="1">
    <citation type="submission" date="2022-10" db="EMBL/GenBank/DDBJ databases">
        <title>Pararhodobacter sp. nov., isolated from marine algae.</title>
        <authorList>
            <person name="Choi B.J."/>
            <person name="Kim J.M."/>
            <person name="Lee J.K."/>
            <person name="Choi D.G."/>
            <person name="Jeon C.O."/>
        </authorList>
    </citation>
    <scope>NUCLEOTIDE SEQUENCE [LARGE SCALE GENOMIC DNA]</scope>
    <source>
        <strain evidence="6 7">ZQ420</strain>
    </source>
</reference>
<feature type="transmembrane region" description="Helical" evidence="4">
    <location>
        <begin position="346"/>
        <end position="366"/>
    </location>
</feature>
<keyword evidence="1 4" id="KW-0812">Transmembrane</keyword>
<accession>A0ABT3GXI4</accession>
<dbReference type="InterPro" id="IPR036259">
    <property type="entry name" value="MFS_trans_sf"/>
</dbReference>
<dbReference type="SUPFAM" id="SSF103473">
    <property type="entry name" value="MFS general substrate transporter"/>
    <property type="match status" value="1"/>
</dbReference>
<feature type="transmembrane region" description="Helical" evidence="4">
    <location>
        <begin position="219"/>
        <end position="238"/>
    </location>
</feature>
<feature type="domain" description="Major facilitator superfamily (MFS) profile" evidence="5">
    <location>
        <begin position="219"/>
        <end position="405"/>
    </location>
</feature>
<feature type="transmembrane region" description="Helical" evidence="4">
    <location>
        <begin position="108"/>
        <end position="129"/>
    </location>
</feature>
<gene>
    <name evidence="6" type="ORF">OKW52_07925</name>
</gene>
<dbReference type="RefSeq" id="WP_264505217.1">
    <property type="nucleotide sequence ID" value="NZ_JAPDFL010000001.1"/>
</dbReference>
<proteinExistence type="predicted"/>
<organism evidence="6 7">
    <name type="scientific">Pararhodobacter zhoushanensis</name>
    <dbReference type="NCBI Taxonomy" id="2479545"/>
    <lineage>
        <taxon>Bacteria</taxon>
        <taxon>Pseudomonadati</taxon>
        <taxon>Pseudomonadota</taxon>
        <taxon>Alphaproteobacteria</taxon>
        <taxon>Rhodobacterales</taxon>
        <taxon>Paracoccaceae</taxon>
        <taxon>Pararhodobacter</taxon>
    </lineage>
</organism>
<dbReference type="PANTHER" id="PTHR23534:SF1">
    <property type="entry name" value="MAJOR FACILITATOR SUPERFAMILY PROTEIN"/>
    <property type="match status" value="1"/>
</dbReference>
<keyword evidence="2 4" id="KW-1133">Transmembrane helix</keyword>
<feature type="transmembrane region" description="Helical" evidence="4">
    <location>
        <begin position="172"/>
        <end position="192"/>
    </location>
</feature>
<feature type="transmembrane region" description="Helical" evidence="4">
    <location>
        <begin position="50"/>
        <end position="69"/>
    </location>
</feature>
<dbReference type="Pfam" id="PF07690">
    <property type="entry name" value="MFS_1"/>
    <property type="match status" value="1"/>
</dbReference>
<feature type="transmembrane region" description="Helical" evidence="4">
    <location>
        <begin position="141"/>
        <end position="160"/>
    </location>
</feature>
<evidence type="ECO:0000313" key="7">
    <source>
        <dbReference type="Proteomes" id="UP001208938"/>
    </source>
</evidence>
<feature type="transmembrane region" description="Helical" evidence="4">
    <location>
        <begin position="310"/>
        <end position="334"/>
    </location>
</feature>
<comment type="caution">
    <text evidence="6">The sequence shown here is derived from an EMBL/GenBank/DDBJ whole genome shotgun (WGS) entry which is preliminary data.</text>
</comment>
<dbReference type="InterPro" id="IPR011701">
    <property type="entry name" value="MFS"/>
</dbReference>
<evidence type="ECO:0000256" key="3">
    <source>
        <dbReference type="ARBA" id="ARBA00023136"/>
    </source>
</evidence>
<feature type="transmembrane region" description="Helical" evidence="4">
    <location>
        <begin position="378"/>
        <end position="400"/>
    </location>
</feature>
<keyword evidence="7" id="KW-1185">Reference proteome</keyword>
<dbReference type="PROSITE" id="PS50850">
    <property type="entry name" value="MFS"/>
    <property type="match status" value="1"/>
</dbReference>
<evidence type="ECO:0000256" key="2">
    <source>
        <dbReference type="ARBA" id="ARBA00022989"/>
    </source>
</evidence>
<protein>
    <submittedName>
        <fullName evidence="6">MFS transporter</fullName>
    </submittedName>
</protein>
<dbReference type="InterPro" id="IPR020846">
    <property type="entry name" value="MFS_dom"/>
</dbReference>
<dbReference type="EMBL" id="JAPDFL010000001">
    <property type="protein sequence ID" value="MCW1932190.1"/>
    <property type="molecule type" value="Genomic_DNA"/>
</dbReference>
<feature type="transmembrane region" description="Helical" evidence="4">
    <location>
        <begin position="81"/>
        <end position="102"/>
    </location>
</feature>
<evidence type="ECO:0000259" key="5">
    <source>
        <dbReference type="PROSITE" id="PS50850"/>
    </source>
</evidence>
<sequence>MSTLPLSDDRRAKRNVWVLVAAQAILGAQMPMIFTTAGLAGQTLAPNPCWATLPITMAVLGSMLSATPLSSFMQRRGRRAGFILGSASGAFGAVIAALGLLYGSFTLFVVGALFTGVYMSAQGFFRFAATDTASDAYKPKAISYVMAGGLLSAIIGPQLVKVTAESMLIPFLGTYFGVIVLNLVGMWLFVFLDIPKPPVAVQGAPMEGRSRSELLRDPIIVVAIICATVAYALMNLVMTSTPLAVVGCGYQTSHAADIVSAHVLAMYAPSFFTGHLIARFGVQKIIAAGLLILAGSGAVALSGVELQQFFISLILLGIGWNFAFIGGTTMLAQAHNSAERGRIQGVNDAIVFGGVTVASLSSGQLMNCSGSDVETGWQLVNLAMLPFLVLAGGALIWLALRPRAA</sequence>
<name>A0ABT3GXI4_9RHOB</name>
<evidence type="ECO:0000256" key="1">
    <source>
        <dbReference type="ARBA" id="ARBA00022692"/>
    </source>
</evidence>
<dbReference type="Gene3D" id="1.20.1250.20">
    <property type="entry name" value="MFS general substrate transporter like domains"/>
    <property type="match status" value="1"/>
</dbReference>
<dbReference type="Proteomes" id="UP001208938">
    <property type="component" value="Unassembled WGS sequence"/>
</dbReference>
<evidence type="ECO:0000256" key="4">
    <source>
        <dbReference type="SAM" id="Phobius"/>
    </source>
</evidence>
<keyword evidence="3 4" id="KW-0472">Membrane</keyword>
<feature type="transmembrane region" description="Helical" evidence="4">
    <location>
        <begin position="258"/>
        <end position="278"/>
    </location>
</feature>